<keyword evidence="5" id="KW-1185">Reference proteome</keyword>
<protein>
    <recommendedName>
        <fullName evidence="3">Chitin-binding type-2 domain-containing protein</fullName>
    </recommendedName>
</protein>
<evidence type="ECO:0000313" key="4">
    <source>
        <dbReference type="EMBL" id="CAG7837251.1"/>
    </source>
</evidence>
<dbReference type="GO" id="GO:0005576">
    <property type="term" value="C:extracellular region"/>
    <property type="evidence" value="ECO:0007669"/>
    <property type="project" value="InterPro"/>
</dbReference>
<dbReference type="InterPro" id="IPR002557">
    <property type="entry name" value="Chitin-bd_dom"/>
</dbReference>
<reference evidence="4" key="1">
    <citation type="submission" date="2021-06" db="EMBL/GenBank/DDBJ databases">
        <authorList>
            <person name="Hodson N. C."/>
            <person name="Mongue J. A."/>
            <person name="Jaron S. K."/>
        </authorList>
    </citation>
    <scope>NUCLEOTIDE SEQUENCE</scope>
</reference>
<keyword evidence="2" id="KW-0732">Signal</keyword>
<evidence type="ECO:0000256" key="1">
    <source>
        <dbReference type="SAM" id="MobiDB-lite"/>
    </source>
</evidence>
<feature type="compositionally biased region" description="Basic and acidic residues" evidence="1">
    <location>
        <begin position="94"/>
        <end position="103"/>
    </location>
</feature>
<sequence length="103" mass="11453">MMFRFLTVVVTFLLLVQNNITKAREDGLSTFNYDCSGKRDGNYPHPTKCTHYVSCSGQRAHEIECAKGHDGNPLYYVRDSGPDPKTSTCDSPDVVDRDGSCNS</sequence>
<evidence type="ECO:0000313" key="5">
    <source>
        <dbReference type="Proteomes" id="UP000708208"/>
    </source>
</evidence>
<feature type="chain" id="PRO_5035173741" description="Chitin-binding type-2 domain-containing protein" evidence="2">
    <location>
        <begin position="24"/>
        <end position="103"/>
    </location>
</feature>
<accession>A0A8J2LT37</accession>
<dbReference type="Pfam" id="PF01607">
    <property type="entry name" value="CBM_14"/>
    <property type="match status" value="1"/>
</dbReference>
<feature type="region of interest" description="Disordered" evidence="1">
    <location>
        <begin position="76"/>
        <end position="103"/>
    </location>
</feature>
<dbReference type="PROSITE" id="PS50940">
    <property type="entry name" value="CHIT_BIND_II"/>
    <property type="match status" value="1"/>
</dbReference>
<comment type="caution">
    <text evidence="4">The sequence shown here is derived from an EMBL/GenBank/DDBJ whole genome shotgun (WGS) entry which is preliminary data.</text>
</comment>
<organism evidence="4 5">
    <name type="scientific">Allacma fusca</name>
    <dbReference type="NCBI Taxonomy" id="39272"/>
    <lineage>
        <taxon>Eukaryota</taxon>
        <taxon>Metazoa</taxon>
        <taxon>Ecdysozoa</taxon>
        <taxon>Arthropoda</taxon>
        <taxon>Hexapoda</taxon>
        <taxon>Collembola</taxon>
        <taxon>Symphypleona</taxon>
        <taxon>Sminthuridae</taxon>
        <taxon>Allacma</taxon>
    </lineage>
</organism>
<gene>
    <name evidence="4" type="ORF">AFUS01_LOCUS46393</name>
</gene>
<name>A0A8J2LT37_9HEXA</name>
<evidence type="ECO:0000259" key="3">
    <source>
        <dbReference type="PROSITE" id="PS50940"/>
    </source>
</evidence>
<dbReference type="GO" id="GO:0008061">
    <property type="term" value="F:chitin binding"/>
    <property type="evidence" value="ECO:0007669"/>
    <property type="project" value="InterPro"/>
</dbReference>
<feature type="domain" description="Chitin-binding type-2" evidence="3">
    <location>
        <begin position="32"/>
        <end position="103"/>
    </location>
</feature>
<feature type="non-terminal residue" evidence="4">
    <location>
        <position position="1"/>
    </location>
</feature>
<dbReference type="Proteomes" id="UP000708208">
    <property type="component" value="Unassembled WGS sequence"/>
</dbReference>
<dbReference type="EMBL" id="CAJVCH010571344">
    <property type="protein sequence ID" value="CAG7837251.1"/>
    <property type="molecule type" value="Genomic_DNA"/>
</dbReference>
<dbReference type="OrthoDB" id="6021959at2759"/>
<feature type="signal peptide" evidence="2">
    <location>
        <begin position="1"/>
        <end position="23"/>
    </location>
</feature>
<proteinExistence type="predicted"/>
<dbReference type="AlphaFoldDB" id="A0A8J2LT37"/>
<evidence type="ECO:0000256" key="2">
    <source>
        <dbReference type="SAM" id="SignalP"/>
    </source>
</evidence>